<accession>A0A7W6KMC5</accession>
<dbReference type="EMBL" id="JACIDZ010000015">
    <property type="protein sequence ID" value="MBB4123966.1"/>
    <property type="molecule type" value="Genomic_DNA"/>
</dbReference>
<proteinExistence type="predicted"/>
<evidence type="ECO:0000313" key="1">
    <source>
        <dbReference type="EMBL" id="MBB4123966.1"/>
    </source>
</evidence>
<dbReference type="Proteomes" id="UP000530571">
    <property type="component" value="Unassembled WGS sequence"/>
</dbReference>
<comment type="caution">
    <text evidence="1">The sequence shown here is derived from an EMBL/GenBank/DDBJ whole genome shotgun (WGS) entry which is preliminary data.</text>
</comment>
<organism evidence="1 2">
    <name type="scientific">Martelella radicis</name>
    <dbReference type="NCBI Taxonomy" id="1397476"/>
    <lineage>
        <taxon>Bacteria</taxon>
        <taxon>Pseudomonadati</taxon>
        <taxon>Pseudomonadota</taxon>
        <taxon>Alphaproteobacteria</taxon>
        <taxon>Hyphomicrobiales</taxon>
        <taxon>Aurantimonadaceae</taxon>
        <taxon>Martelella</taxon>
    </lineage>
</organism>
<protein>
    <submittedName>
        <fullName evidence="1">Uncharacterized protein</fullName>
    </submittedName>
</protein>
<dbReference type="RefSeq" id="WP_183489926.1">
    <property type="nucleotide sequence ID" value="NZ_JACIDZ010000015.1"/>
</dbReference>
<sequence length="319" mass="36034">MALNYNKKNLLYLLLCANLYKGRSGFVSGLVNYCNDIVDKHNKFKNTGDAKGKISRSIFYNYFSEIDEISGNYNIEDTIDLANRISINYIDLSQKYMNKFNDLIFLSLYNYLESNGFIHIDAGIRSIEGVNDPLFFSLSSFLDVTVSDVGNDESLVGTFAVLRPSLRAPGKAIVSCAKIRIGALGVMHYEEIMHYRFWGASWVRQYFQGYALHRNGKYTIITKDDNTKHIQVSYLNVKQRSSFNSVDALAGSYNGFSPHAASGIFSSGIVIYRAKSLAKLDRYDLKKWRCGLSPSFGLVSLEAIDPQIRKYLALRVPES</sequence>
<reference evidence="1 2" key="1">
    <citation type="submission" date="2020-08" db="EMBL/GenBank/DDBJ databases">
        <title>Genomic Encyclopedia of Type Strains, Phase IV (KMG-IV): sequencing the most valuable type-strain genomes for metagenomic binning, comparative biology and taxonomic classification.</title>
        <authorList>
            <person name="Goeker M."/>
        </authorList>
    </citation>
    <scope>NUCLEOTIDE SEQUENCE [LARGE SCALE GENOMIC DNA]</scope>
    <source>
        <strain evidence="1 2">DSM 28101</strain>
    </source>
</reference>
<keyword evidence="2" id="KW-1185">Reference proteome</keyword>
<name>A0A7W6KMC5_9HYPH</name>
<dbReference type="AlphaFoldDB" id="A0A7W6KMC5"/>
<gene>
    <name evidence="1" type="ORF">GGR30_003915</name>
</gene>
<evidence type="ECO:0000313" key="2">
    <source>
        <dbReference type="Proteomes" id="UP000530571"/>
    </source>
</evidence>